<accession>A0A1S2MG60</accession>
<reference evidence="4" key="4">
    <citation type="submission" date="2020-10" db="EMBL/GenBank/DDBJ databases">
        <authorList>
            <person name="Bassil N.M."/>
            <person name="Lloyd J.R."/>
        </authorList>
    </citation>
    <scope>NUCLEOTIDE SEQUENCE</scope>
    <source>
        <strain evidence="4">NB2006</strain>
    </source>
</reference>
<keyword evidence="1" id="KW-1133">Transmembrane helix</keyword>
<feature type="transmembrane region" description="Helical" evidence="1">
    <location>
        <begin position="7"/>
        <end position="26"/>
    </location>
</feature>
<dbReference type="InterPro" id="IPR002881">
    <property type="entry name" value="DUF58"/>
</dbReference>
<dbReference type="RefSeq" id="WP_071315836.1">
    <property type="nucleotide sequence ID" value="NZ_CP063356.2"/>
</dbReference>
<organism evidence="3 5">
    <name type="scientific">Anaerobacillus isosaccharinicus</name>
    <dbReference type="NCBI Taxonomy" id="1532552"/>
    <lineage>
        <taxon>Bacteria</taxon>
        <taxon>Bacillati</taxon>
        <taxon>Bacillota</taxon>
        <taxon>Bacilli</taxon>
        <taxon>Bacillales</taxon>
        <taxon>Bacillaceae</taxon>
        <taxon>Anaerobacillus</taxon>
    </lineage>
</organism>
<keyword evidence="1" id="KW-0812">Transmembrane</keyword>
<keyword evidence="5" id="KW-1185">Reference proteome</keyword>
<dbReference type="EMBL" id="CP063356">
    <property type="protein sequence ID" value="QOY37819.1"/>
    <property type="molecule type" value="Genomic_DNA"/>
</dbReference>
<sequence>MKKYQPLVKVMILLVIGISTFVYAMFQGGFVSWFLFYATSLVLIITIVYALMPIGALEVERKVNAQRLVSGEDLRVTITLIRKNPFPFLFFLVEDVIPEEWILKNKNINTKQILYPSFEKKLVYSYTIRQPKRGEYQFTEIKIRTSDLFGMFTKEKVVFVKTEVVVYPSYQELNSWDVYNENEAEAYITSQRIIDDITSVAGSREYVPGDRLTSIDWKVTARINKLMTKEFEEYLGQRFLIALDCSIKEKSEALAFEKAVELATSFTVHSYKHHYHLGLLSIGKDVSRYPINYGEQHQGSLLEHFAKLNFHLGNVFDFVFVNEINKINSDTILVIITTRITDAMVENVRRLKKKRVQTAFCIVTDSRELTLFEQSKLALILKLNVPYYVIGKNSFKADLQGGEAVAQKS</sequence>
<name>A0A1S2MG60_9BACI</name>
<reference evidence="4 5" key="2">
    <citation type="journal article" date="2017" name="Genome Announc.">
        <title>Draft Genome Sequences of Four Alkaliphilic Bacteria Belonging to the Anaerobacillus Genus.</title>
        <authorList>
            <person name="Bassil N.M."/>
            <person name="Lloyd J.R."/>
        </authorList>
    </citation>
    <scope>NUCLEOTIDE SEQUENCE [LARGE SCALE GENOMIC DNA]</scope>
    <source>
        <strain evidence="4 5">NB2006</strain>
    </source>
</reference>
<reference evidence="3 5" key="1">
    <citation type="submission" date="2016-10" db="EMBL/GenBank/DDBJ databases">
        <title>Draft genome sequences of four alkaliphilic bacteria belonging to the Anaerobacillus genus.</title>
        <authorList>
            <person name="Bassil N.M."/>
            <person name="Lloyd J.R."/>
        </authorList>
    </citation>
    <scope>NUCLEOTIDE SEQUENCE [LARGE SCALE GENOMIC DNA]</scope>
    <source>
        <strain evidence="3 5">NB2006</strain>
    </source>
</reference>
<dbReference type="AlphaFoldDB" id="A0A1S2MG60"/>
<evidence type="ECO:0000313" key="5">
    <source>
        <dbReference type="Proteomes" id="UP000180175"/>
    </source>
</evidence>
<dbReference type="KEGG" id="aia:AWH56_009745"/>
<dbReference type="OrthoDB" id="140416at2"/>
<evidence type="ECO:0000313" key="3">
    <source>
        <dbReference type="EMBL" id="OIJ22897.1"/>
    </source>
</evidence>
<dbReference type="PANTHER" id="PTHR34351:SF2">
    <property type="entry name" value="DUF58 DOMAIN-CONTAINING PROTEIN"/>
    <property type="match status" value="1"/>
</dbReference>
<keyword evidence="1" id="KW-0472">Membrane</keyword>
<reference evidence="4 5" key="3">
    <citation type="journal article" date="2019" name="Int. J. Syst. Evol. Microbiol.">
        <title>Anaerobacillus isosaccharinicus sp. nov., an alkaliphilic bacterium which degrades isosaccharinic acid.</title>
        <authorList>
            <person name="Bassil N.M."/>
            <person name="Lloyd J.R."/>
        </authorList>
    </citation>
    <scope>NUCLEOTIDE SEQUENCE [LARGE SCALE GENOMIC DNA]</scope>
    <source>
        <strain evidence="4 5">NB2006</strain>
    </source>
</reference>
<evidence type="ECO:0000313" key="4">
    <source>
        <dbReference type="EMBL" id="QOY37819.1"/>
    </source>
</evidence>
<feature type="domain" description="DUF58" evidence="2">
    <location>
        <begin position="203"/>
        <end position="373"/>
    </location>
</feature>
<dbReference type="Pfam" id="PF01882">
    <property type="entry name" value="DUF58"/>
    <property type="match status" value="1"/>
</dbReference>
<evidence type="ECO:0000259" key="2">
    <source>
        <dbReference type="Pfam" id="PF01882"/>
    </source>
</evidence>
<evidence type="ECO:0000256" key="1">
    <source>
        <dbReference type="SAM" id="Phobius"/>
    </source>
</evidence>
<gene>
    <name evidence="4" type="ORF">AWH56_009745</name>
    <name evidence="3" type="ORF">AWH56_03665</name>
</gene>
<dbReference type="Proteomes" id="UP000180175">
    <property type="component" value="Chromosome"/>
</dbReference>
<dbReference type="PANTHER" id="PTHR34351">
    <property type="entry name" value="SLR1927 PROTEIN-RELATED"/>
    <property type="match status" value="1"/>
</dbReference>
<protein>
    <submittedName>
        <fullName evidence="4">DUF58 domain-containing protein</fullName>
    </submittedName>
</protein>
<dbReference type="EMBL" id="LQXD01000015">
    <property type="protein sequence ID" value="OIJ22897.1"/>
    <property type="molecule type" value="Genomic_DNA"/>
</dbReference>
<feature type="transmembrane region" description="Helical" evidence="1">
    <location>
        <begin position="32"/>
        <end position="52"/>
    </location>
</feature>
<proteinExistence type="predicted"/>